<sequence>MKVIRSLSGRKQRLLVTIVCGCAFSLFGYDQALFGGVASGDAFVKQFDHPSPSLTGQIAALYDIGCLVGSLVSIIFCQRFGHRKLILGGSAITILGAIIQTASMNVGMLIGGRIIAGIGNGMNTATVPVYHAETSLSASRGRAVIGELFVNNVGWLVAQFLTLGFSFINSGIQWRIPTAFQIVFLVPIFFILPFLPDSPRWLASHERFEEASKVLSHIMEEDPSSPSFASQMQAIQEIVLVEGSAHKSKISELWTGQGRNLFRLLLACSVQLMAQIGGINIFAYFVVIIFQTQLGLSSTLSRALAACAGIGLLVSNLTSITVIEKWGRRRLLLLGSSGQCICFLVSAIVLSTGGTATWAGIVVVVMVYLFFIVFAFAWQSIPFLYPAEILSLKYRARFYGLSNGCNWAINYVIVLITPIGISEIGWRLYVIFAVFNFVNGLVVYFFFVETARSSLEELDLFFIGSDRVSIKPPPFLRLTGTLACSDHAMTTATELDKHTSDIMHLENVPQK</sequence>
<evidence type="ECO:0000256" key="6">
    <source>
        <dbReference type="ARBA" id="ARBA00023136"/>
    </source>
</evidence>
<dbReference type="PROSITE" id="PS00216">
    <property type="entry name" value="SUGAR_TRANSPORT_1"/>
    <property type="match status" value="1"/>
</dbReference>
<dbReference type="InterPro" id="IPR036259">
    <property type="entry name" value="MFS_trans_sf"/>
</dbReference>
<gene>
    <name evidence="10" type="ORF">BDV38DRAFT_267342</name>
</gene>
<evidence type="ECO:0000313" key="10">
    <source>
        <dbReference type="EMBL" id="KAE8143440.1"/>
    </source>
</evidence>
<dbReference type="Proteomes" id="UP000325672">
    <property type="component" value="Unassembled WGS sequence"/>
</dbReference>
<feature type="transmembrane region" description="Helical" evidence="8">
    <location>
        <begin position="174"/>
        <end position="195"/>
    </location>
</feature>
<accession>A0A5N6TAZ1</accession>
<evidence type="ECO:0000256" key="2">
    <source>
        <dbReference type="ARBA" id="ARBA00010992"/>
    </source>
</evidence>
<protein>
    <submittedName>
        <fullName evidence="10">General substrate transporter</fullName>
    </submittedName>
</protein>
<organism evidence="10 11">
    <name type="scientific">Aspergillus pseudotamarii</name>
    <dbReference type="NCBI Taxonomy" id="132259"/>
    <lineage>
        <taxon>Eukaryota</taxon>
        <taxon>Fungi</taxon>
        <taxon>Dikarya</taxon>
        <taxon>Ascomycota</taxon>
        <taxon>Pezizomycotina</taxon>
        <taxon>Eurotiomycetes</taxon>
        <taxon>Eurotiomycetidae</taxon>
        <taxon>Eurotiales</taxon>
        <taxon>Aspergillaceae</taxon>
        <taxon>Aspergillus</taxon>
        <taxon>Aspergillus subgen. Circumdati</taxon>
    </lineage>
</organism>
<comment type="subcellular location">
    <subcellularLocation>
        <location evidence="1">Membrane</location>
        <topology evidence="1">Multi-pass membrane protein</topology>
    </subcellularLocation>
</comment>
<proteinExistence type="inferred from homology"/>
<evidence type="ECO:0000259" key="9">
    <source>
        <dbReference type="PROSITE" id="PS50850"/>
    </source>
</evidence>
<comment type="similarity">
    <text evidence="2 7">Belongs to the major facilitator superfamily. Sugar transporter (TC 2.A.1.1) family.</text>
</comment>
<dbReference type="GO" id="GO:0016020">
    <property type="term" value="C:membrane"/>
    <property type="evidence" value="ECO:0007669"/>
    <property type="project" value="UniProtKB-SubCell"/>
</dbReference>
<feature type="transmembrane region" description="Helical" evidence="8">
    <location>
        <begin position="331"/>
        <end position="350"/>
    </location>
</feature>
<feature type="transmembrane region" description="Helical" evidence="8">
    <location>
        <begin position="426"/>
        <end position="447"/>
    </location>
</feature>
<evidence type="ECO:0000313" key="11">
    <source>
        <dbReference type="Proteomes" id="UP000325672"/>
    </source>
</evidence>
<dbReference type="PRINTS" id="PR00171">
    <property type="entry name" value="SUGRTRNSPORT"/>
</dbReference>
<dbReference type="RefSeq" id="XP_031919503.1">
    <property type="nucleotide sequence ID" value="XM_032056569.1"/>
</dbReference>
<dbReference type="SUPFAM" id="SSF103473">
    <property type="entry name" value="MFS general substrate transporter"/>
    <property type="match status" value="1"/>
</dbReference>
<keyword evidence="11" id="KW-1185">Reference proteome</keyword>
<dbReference type="GO" id="GO:0005351">
    <property type="term" value="F:carbohydrate:proton symporter activity"/>
    <property type="evidence" value="ECO:0007669"/>
    <property type="project" value="TreeGrafter"/>
</dbReference>
<keyword evidence="4 8" id="KW-0812">Transmembrane</keyword>
<keyword evidence="6 8" id="KW-0472">Membrane</keyword>
<evidence type="ECO:0000256" key="3">
    <source>
        <dbReference type="ARBA" id="ARBA00022448"/>
    </source>
</evidence>
<dbReference type="FunFam" id="1.20.1250.20:FF:000134">
    <property type="entry name" value="MFS sugar transporter protein"/>
    <property type="match status" value="1"/>
</dbReference>
<dbReference type="PANTHER" id="PTHR48022:SF26">
    <property type="entry name" value="MAJOR FACILITATOR SUPERFAMILY (MFS) PROFILE DOMAIN-CONTAINING PROTEIN-RELATED"/>
    <property type="match status" value="1"/>
</dbReference>
<dbReference type="NCBIfam" id="TIGR00879">
    <property type="entry name" value="SP"/>
    <property type="match status" value="1"/>
</dbReference>
<dbReference type="EMBL" id="ML743552">
    <property type="protein sequence ID" value="KAE8143440.1"/>
    <property type="molecule type" value="Genomic_DNA"/>
</dbReference>
<dbReference type="Gene3D" id="1.20.1250.20">
    <property type="entry name" value="MFS general substrate transporter like domains"/>
    <property type="match status" value="1"/>
</dbReference>
<feature type="domain" description="Major facilitator superfamily (MFS) profile" evidence="9">
    <location>
        <begin position="16"/>
        <end position="451"/>
    </location>
</feature>
<feature type="transmembrane region" description="Helical" evidence="8">
    <location>
        <begin position="356"/>
        <end position="378"/>
    </location>
</feature>
<dbReference type="InterPro" id="IPR020846">
    <property type="entry name" value="MFS_dom"/>
</dbReference>
<dbReference type="InterPro" id="IPR005829">
    <property type="entry name" value="Sugar_transporter_CS"/>
</dbReference>
<feature type="transmembrane region" description="Helical" evidence="8">
    <location>
        <begin position="264"/>
        <end position="291"/>
    </location>
</feature>
<evidence type="ECO:0000256" key="1">
    <source>
        <dbReference type="ARBA" id="ARBA00004141"/>
    </source>
</evidence>
<evidence type="ECO:0000256" key="4">
    <source>
        <dbReference type="ARBA" id="ARBA00022692"/>
    </source>
</evidence>
<dbReference type="PROSITE" id="PS00217">
    <property type="entry name" value="SUGAR_TRANSPORT_2"/>
    <property type="match status" value="1"/>
</dbReference>
<feature type="transmembrane region" description="Helical" evidence="8">
    <location>
        <begin position="303"/>
        <end position="324"/>
    </location>
</feature>
<keyword evidence="3 7" id="KW-0813">Transport</keyword>
<name>A0A5N6TAZ1_ASPPS</name>
<dbReference type="Pfam" id="PF00083">
    <property type="entry name" value="Sugar_tr"/>
    <property type="match status" value="1"/>
</dbReference>
<dbReference type="InterPro" id="IPR003663">
    <property type="entry name" value="Sugar/inositol_transpt"/>
</dbReference>
<keyword evidence="5 8" id="KW-1133">Transmembrane helix</keyword>
<dbReference type="InterPro" id="IPR050360">
    <property type="entry name" value="MFS_Sugar_Transporters"/>
</dbReference>
<reference evidence="10 11" key="1">
    <citation type="submission" date="2019-04" db="EMBL/GenBank/DDBJ databases">
        <title>Friends and foes A comparative genomics study of 23 Aspergillus species from section Flavi.</title>
        <authorList>
            <consortium name="DOE Joint Genome Institute"/>
            <person name="Kjaerbolling I."/>
            <person name="Vesth T."/>
            <person name="Frisvad J.C."/>
            <person name="Nybo J.L."/>
            <person name="Theobald S."/>
            <person name="Kildgaard S."/>
            <person name="Isbrandt T."/>
            <person name="Kuo A."/>
            <person name="Sato A."/>
            <person name="Lyhne E.K."/>
            <person name="Kogle M.E."/>
            <person name="Wiebenga A."/>
            <person name="Kun R.S."/>
            <person name="Lubbers R.J."/>
            <person name="Makela M.R."/>
            <person name="Barry K."/>
            <person name="Chovatia M."/>
            <person name="Clum A."/>
            <person name="Daum C."/>
            <person name="Haridas S."/>
            <person name="He G."/>
            <person name="LaButti K."/>
            <person name="Lipzen A."/>
            <person name="Mondo S."/>
            <person name="Riley R."/>
            <person name="Salamov A."/>
            <person name="Simmons B.A."/>
            <person name="Magnuson J.K."/>
            <person name="Henrissat B."/>
            <person name="Mortensen U.H."/>
            <person name="Larsen T.O."/>
            <person name="Devries R.P."/>
            <person name="Grigoriev I.V."/>
            <person name="Machida M."/>
            <person name="Baker S.E."/>
            <person name="Andersen M.R."/>
        </authorList>
    </citation>
    <scope>NUCLEOTIDE SEQUENCE [LARGE SCALE GENOMIC DNA]</scope>
    <source>
        <strain evidence="10 11">CBS 117625</strain>
    </source>
</reference>
<feature type="transmembrane region" description="Helical" evidence="8">
    <location>
        <begin position="148"/>
        <end position="168"/>
    </location>
</feature>
<feature type="transmembrane region" description="Helical" evidence="8">
    <location>
        <begin position="58"/>
        <end position="77"/>
    </location>
</feature>
<dbReference type="AlphaFoldDB" id="A0A5N6TAZ1"/>
<dbReference type="GeneID" id="43640779"/>
<dbReference type="PANTHER" id="PTHR48022">
    <property type="entry name" value="PLASTIDIC GLUCOSE TRANSPORTER 4"/>
    <property type="match status" value="1"/>
</dbReference>
<dbReference type="OrthoDB" id="4540492at2759"/>
<evidence type="ECO:0000256" key="5">
    <source>
        <dbReference type="ARBA" id="ARBA00022989"/>
    </source>
</evidence>
<feature type="transmembrane region" description="Helical" evidence="8">
    <location>
        <begin position="398"/>
        <end position="420"/>
    </location>
</feature>
<evidence type="ECO:0000256" key="7">
    <source>
        <dbReference type="RuleBase" id="RU003346"/>
    </source>
</evidence>
<dbReference type="InterPro" id="IPR005828">
    <property type="entry name" value="MFS_sugar_transport-like"/>
</dbReference>
<dbReference type="PROSITE" id="PS50850">
    <property type="entry name" value="MFS"/>
    <property type="match status" value="1"/>
</dbReference>
<evidence type="ECO:0000256" key="8">
    <source>
        <dbReference type="SAM" id="Phobius"/>
    </source>
</evidence>